<dbReference type="GO" id="GO:0016705">
    <property type="term" value="F:oxidoreductase activity, acting on paired donors, with incorporation or reduction of molecular oxygen"/>
    <property type="evidence" value="ECO:0007669"/>
    <property type="project" value="InterPro"/>
</dbReference>
<evidence type="ECO:0000256" key="4">
    <source>
        <dbReference type="ARBA" id="ARBA00023002"/>
    </source>
</evidence>
<dbReference type="SUPFAM" id="SSF48264">
    <property type="entry name" value="Cytochrome P450"/>
    <property type="match status" value="1"/>
</dbReference>
<keyword evidence="6 8" id="KW-0503">Monooxygenase</keyword>
<feature type="binding site" description="axial binding residue" evidence="7">
    <location>
        <position position="472"/>
    </location>
    <ligand>
        <name>heme</name>
        <dbReference type="ChEBI" id="CHEBI:30413"/>
    </ligand>
    <ligandPart>
        <name>Fe</name>
        <dbReference type="ChEBI" id="CHEBI:18248"/>
    </ligandPart>
</feature>
<dbReference type="InterPro" id="IPR017972">
    <property type="entry name" value="Cyt_P450_CS"/>
</dbReference>
<dbReference type="GO" id="GO:0004497">
    <property type="term" value="F:monooxygenase activity"/>
    <property type="evidence" value="ECO:0007669"/>
    <property type="project" value="UniProtKB-KW"/>
</dbReference>
<evidence type="ECO:0000256" key="8">
    <source>
        <dbReference type="RuleBase" id="RU000461"/>
    </source>
</evidence>
<evidence type="ECO:0000256" key="6">
    <source>
        <dbReference type="ARBA" id="ARBA00023033"/>
    </source>
</evidence>
<dbReference type="InterPro" id="IPR002401">
    <property type="entry name" value="Cyt_P450_E_grp-I"/>
</dbReference>
<evidence type="ECO:0000256" key="7">
    <source>
        <dbReference type="PIRSR" id="PIRSR602401-1"/>
    </source>
</evidence>
<dbReference type="AlphaFoldDB" id="A0AAN6UW94"/>
<dbReference type="GeneID" id="87814967"/>
<comment type="similarity">
    <text evidence="8">Belongs to the cytochrome P450 family.</text>
</comment>
<dbReference type="PRINTS" id="PR00463">
    <property type="entry name" value="EP450I"/>
</dbReference>
<dbReference type="CDD" id="cd11060">
    <property type="entry name" value="CYP57A1-like"/>
    <property type="match status" value="1"/>
</dbReference>
<proteinExistence type="inferred from homology"/>
<comment type="caution">
    <text evidence="10">The sequence shown here is derived from an EMBL/GenBank/DDBJ whole genome shotgun (WGS) entry which is preliminary data.</text>
</comment>
<evidence type="ECO:0000256" key="1">
    <source>
        <dbReference type="ARBA" id="ARBA00001971"/>
    </source>
</evidence>
<dbReference type="Proteomes" id="UP001302676">
    <property type="component" value="Unassembled WGS sequence"/>
</dbReference>
<gene>
    <name evidence="10" type="ORF">C8A04DRAFT_15095</name>
</gene>
<evidence type="ECO:0000313" key="11">
    <source>
        <dbReference type="Proteomes" id="UP001302676"/>
    </source>
</evidence>
<dbReference type="PRINTS" id="PR00385">
    <property type="entry name" value="P450"/>
</dbReference>
<dbReference type="InterPro" id="IPR036396">
    <property type="entry name" value="Cyt_P450_sf"/>
</dbReference>
<dbReference type="GO" id="GO:0020037">
    <property type="term" value="F:heme binding"/>
    <property type="evidence" value="ECO:0007669"/>
    <property type="project" value="InterPro"/>
</dbReference>
<feature type="transmembrane region" description="Helical" evidence="9">
    <location>
        <begin position="12"/>
        <end position="32"/>
    </location>
</feature>
<keyword evidence="11" id="KW-1185">Reference proteome</keyword>
<evidence type="ECO:0000313" key="10">
    <source>
        <dbReference type="EMBL" id="KAK4140278.1"/>
    </source>
</evidence>
<dbReference type="EMBL" id="MU853636">
    <property type="protein sequence ID" value="KAK4140278.1"/>
    <property type="molecule type" value="Genomic_DNA"/>
</dbReference>
<keyword evidence="2 7" id="KW-0349">Heme</keyword>
<dbReference type="Pfam" id="PF00067">
    <property type="entry name" value="p450"/>
    <property type="match status" value="1"/>
</dbReference>
<keyword evidence="9" id="KW-0472">Membrane</keyword>
<reference evidence="10" key="1">
    <citation type="journal article" date="2023" name="Mol. Phylogenet. Evol.">
        <title>Genome-scale phylogeny and comparative genomics of the fungal order Sordariales.</title>
        <authorList>
            <person name="Hensen N."/>
            <person name="Bonometti L."/>
            <person name="Westerberg I."/>
            <person name="Brannstrom I.O."/>
            <person name="Guillou S."/>
            <person name="Cros-Aarteil S."/>
            <person name="Calhoun S."/>
            <person name="Haridas S."/>
            <person name="Kuo A."/>
            <person name="Mondo S."/>
            <person name="Pangilinan J."/>
            <person name="Riley R."/>
            <person name="LaButti K."/>
            <person name="Andreopoulos B."/>
            <person name="Lipzen A."/>
            <person name="Chen C."/>
            <person name="Yan M."/>
            <person name="Daum C."/>
            <person name="Ng V."/>
            <person name="Clum A."/>
            <person name="Steindorff A."/>
            <person name="Ohm R.A."/>
            <person name="Martin F."/>
            <person name="Silar P."/>
            <person name="Natvig D.O."/>
            <person name="Lalanne C."/>
            <person name="Gautier V."/>
            <person name="Ament-Velasquez S.L."/>
            <person name="Kruys A."/>
            <person name="Hutchinson M.I."/>
            <person name="Powell A.J."/>
            <person name="Barry K."/>
            <person name="Miller A.N."/>
            <person name="Grigoriev I.V."/>
            <person name="Debuchy R."/>
            <person name="Gladieux P."/>
            <person name="Hiltunen Thoren M."/>
            <person name="Johannesson H."/>
        </authorList>
    </citation>
    <scope>NUCLEOTIDE SEQUENCE</scope>
    <source>
        <strain evidence="10">CBS 141.50</strain>
    </source>
</reference>
<evidence type="ECO:0000256" key="3">
    <source>
        <dbReference type="ARBA" id="ARBA00022723"/>
    </source>
</evidence>
<dbReference type="InterPro" id="IPR001128">
    <property type="entry name" value="Cyt_P450"/>
</dbReference>
<dbReference type="PANTHER" id="PTHR24305">
    <property type="entry name" value="CYTOCHROME P450"/>
    <property type="match status" value="1"/>
</dbReference>
<keyword evidence="3 7" id="KW-0479">Metal-binding</keyword>
<dbReference type="PANTHER" id="PTHR24305:SF175">
    <property type="entry name" value="CYTOCHROME P450 MONOOXYGENASE PKFB"/>
    <property type="match status" value="1"/>
</dbReference>
<dbReference type="RefSeq" id="XP_062633649.1">
    <property type="nucleotide sequence ID" value="XM_062778354.1"/>
</dbReference>
<evidence type="ECO:0000256" key="9">
    <source>
        <dbReference type="SAM" id="Phobius"/>
    </source>
</evidence>
<sequence length="525" mass="58304">MSLLNDQLVERAATSAGVILLVTASLWLLHLVRTLWRLRHVPGPLLSKFTDLYRAQLVRTLRSHEIHQGFHDRYGAVVRLGPRMVSVSDPAAIPTIYPMRPGFPKGDFYEAFIPYLPGGSLPAIFTARDENLHKRLKSPVASLYNLSSIMKCEPSVDETLDVLFEQLDTRFVATGKTVELADWLQYFAFDVMGTMTFSKRYGFLESGADNLGISTGIWNFMLTVGPMTQVPWLDKILHKNAIAAKLKKASGNKIMQIAADAVAERKAETAAKSESNGNGNGHSHKSAKQDFLGEFLKLQSASESSPPWAPLVWTFSNIIAGSDSTAVVMRTTLYHLLTHPSDLARVRAELDALPNLTTTAETSKEGFKYPRWTDLNTLPYLSACVDEAVRLHPPFCLALEREVPASGVVVCGTYLEPGTRVGMNPYVVNRHKGTFGEDAEVWRPGRWLEGDEEHRRKLAGSVMTFGAGRRVCLGKALGVLEVKKVVAALVVNYEIDLIDPKAYTVENSYFFRQKGILAKLRRRQA</sequence>
<protein>
    <submittedName>
        <fullName evidence="10">Cytochrome P450</fullName>
    </submittedName>
</protein>
<dbReference type="PROSITE" id="PS00086">
    <property type="entry name" value="CYTOCHROME_P450"/>
    <property type="match status" value="1"/>
</dbReference>
<dbReference type="InterPro" id="IPR050121">
    <property type="entry name" value="Cytochrome_P450_monoxygenase"/>
</dbReference>
<evidence type="ECO:0000256" key="5">
    <source>
        <dbReference type="ARBA" id="ARBA00023004"/>
    </source>
</evidence>
<organism evidence="10 11">
    <name type="scientific">Dichotomopilus funicola</name>
    <dbReference type="NCBI Taxonomy" id="1934379"/>
    <lineage>
        <taxon>Eukaryota</taxon>
        <taxon>Fungi</taxon>
        <taxon>Dikarya</taxon>
        <taxon>Ascomycota</taxon>
        <taxon>Pezizomycotina</taxon>
        <taxon>Sordariomycetes</taxon>
        <taxon>Sordariomycetidae</taxon>
        <taxon>Sordariales</taxon>
        <taxon>Chaetomiaceae</taxon>
        <taxon>Dichotomopilus</taxon>
    </lineage>
</organism>
<comment type="cofactor">
    <cofactor evidence="1 7">
        <name>heme</name>
        <dbReference type="ChEBI" id="CHEBI:30413"/>
    </cofactor>
</comment>
<keyword evidence="9" id="KW-1133">Transmembrane helix</keyword>
<dbReference type="Gene3D" id="1.10.630.10">
    <property type="entry name" value="Cytochrome P450"/>
    <property type="match status" value="1"/>
</dbReference>
<keyword evidence="4 8" id="KW-0560">Oxidoreductase</keyword>
<keyword evidence="5 7" id="KW-0408">Iron</keyword>
<evidence type="ECO:0000256" key="2">
    <source>
        <dbReference type="ARBA" id="ARBA00022617"/>
    </source>
</evidence>
<accession>A0AAN6UW94</accession>
<keyword evidence="9" id="KW-0812">Transmembrane</keyword>
<dbReference type="GO" id="GO:0005506">
    <property type="term" value="F:iron ion binding"/>
    <property type="evidence" value="ECO:0007669"/>
    <property type="project" value="InterPro"/>
</dbReference>
<reference evidence="10" key="2">
    <citation type="submission" date="2023-05" db="EMBL/GenBank/DDBJ databases">
        <authorList>
            <consortium name="Lawrence Berkeley National Laboratory"/>
            <person name="Steindorff A."/>
            <person name="Hensen N."/>
            <person name="Bonometti L."/>
            <person name="Westerberg I."/>
            <person name="Brannstrom I.O."/>
            <person name="Guillou S."/>
            <person name="Cros-Aarteil S."/>
            <person name="Calhoun S."/>
            <person name="Haridas S."/>
            <person name="Kuo A."/>
            <person name="Mondo S."/>
            <person name="Pangilinan J."/>
            <person name="Riley R."/>
            <person name="Labutti K."/>
            <person name="Andreopoulos B."/>
            <person name="Lipzen A."/>
            <person name="Chen C."/>
            <person name="Yanf M."/>
            <person name="Daum C."/>
            <person name="Ng V."/>
            <person name="Clum A."/>
            <person name="Ohm R."/>
            <person name="Martin F."/>
            <person name="Silar P."/>
            <person name="Natvig D."/>
            <person name="Lalanne C."/>
            <person name="Gautier V."/>
            <person name="Ament-Velasquez S.L."/>
            <person name="Kruys A."/>
            <person name="Hutchinson M.I."/>
            <person name="Powell A.J."/>
            <person name="Barry K."/>
            <person name="Miller A.N."/>
            <person name="Grigoriev I.V."/>
            <person name="Debuchy R."/>
            <person name="Gladieux P."/>
            <person name="Thoren M.H."/>
            <person name="Johannesson H."/>
        </authorList>
    </citation>
    <scope>NUCLEOTIDE SEQUENCE</scope>
    <source>
        <strain evidence="10">CBS 141.50</strain>
    </source>
</reference>
<name>A0AAN6UW94_9PEZI</name>